<dbReference type="Proteomes" id="UP000198534">
    <property type="component" value="Unassembled WGS sequence"/>
</dbReference>
<keyword evidence="6 8" id="KW-0067">ATP-binding</keyword>
<dbReference type="GO" id="GO:0004592">
    <property type="term" value="F:pantoate-beta-alanine ligase activity"/>
    <property type="evidence" value="ECO:0007669"/>
    <property type="project" value="UniProtKB-UniRule"/>
</dbReference>
<feature type="binding site" evidence="8">
    <location>
        <position position="150"/>
    </location>
    <ligand>
        <name>(R)-pantoate</name>
        <dbReference type="ChEBI" id="CHEBI:15980"/>
    </ligand>
</feature>
<dbReference type="EMBL" id="FNNQ01000004">
    <property type="protein sequence ID" value="SDW60304.1"/>
    <property type="molecule type" value="Genomic_DNA"/>
</dbReference>
<evidence type="ECO:0000256" key="6">
    <source>
        <dbReference type="ARBA" id="ARBA00022840"/>
    </source>
</evidence>
<feature type="binding site" evidence="8">
    <location>
        <position position="58"/>
    </location>
    <ligand>
        <name>(R)-pantoate</name>
        <dbReference type="ChEBI" id="CHEBI:15980"/>
    </ligand>
</feature>
<dbReference type="CDD" id="cd00560">
    <property type="entry name" value="PanC"/>
    <property type="match status" value="1"/>
</dbReference>
<sequence>MRIIETIHEARQALVEREGSIGLVPTMGYLHAGHVSLIEQARKDCDRVVVSVFVNPLQFGPSEDLDRYPRDLERDAHLAEEAGADILFTPSVTEMYPRSTQVSLAVKGLSERLCGASRPGHFDGVATVVAKLFQIIQPSHAYFGQKDAQQLAIIQCMVEDLNFPIEIVPCPTLREPDGLAMSSRNVYLSVEERNQATILNNALSKVTTEVEKGNITQANEVVDLVKGMIQTAPLGEIEYVEALTYPYLQPITHLKDQRVIIALAVHFGQTRLIDNVIWTGKEDASCLER</sequence>
<comment type="catalytic activity">
    <reaction evidence="7 8">
        <text>(R)-pantoate + beta-alanine + ATP = (R)-pantothenate + AMP + diphosphate + H(+)</text>
        <dbReference type="Rhea" id="RHEA:10912"/>
        <dbReference type="ChEBI" id="CHEBI:15378"/>
        <dbReference type="ChEBI" id="CHEBI:15980"/>
        <dbReference type="ChEBI" id="CHEBI:29032"/>
        <dbReference type="ChEBI" id="CHEBI:30616"/>
        <dbReference type="ChEBI" id="CHEBI:33019"/>
        <dbReference type="ChEBI" id="CHEBI:57966"/>
        <dbReference type="ChEBI" id="CHEBI:456215"/>
        <dbReference type="EC" id="6.3.2.1"/>
    </reaction>
</comment>
<evidence type="ECO:0000256" key="5">
    <source>
        <dbReference type="ARBA" id="ARBA00022741"/>
    </source>
</evidence>
<keyword evidence="5 8" id="KW-0547">Nucleotide-binding</keyword>
<reference evidence="9 10" key="1">
    <citation type="submission" date="2016-10" db="EMBL/GenBank/DDBJ databases">
        <authorList>
            <person name="de Groot N.N."/>
        </authorList>
    </citation>
    <scope>NUCLEOTIDE SEQUENCE [LARGE SCALE GENOMIC DNA]</scope>
    <source>
        <strain evidence="9 10">DSM 45610</strain>
    </source>
</reference>
<dbReference type="InterPro" id="IPR042176">
    <property type="entry name" value="Pantoate_ligase_C"/>
</dbReference>
<dbReference type="OrthoDB" id="9773087at2"/>
<evidence type="ECO:0000256" key="4">
    <source>
        <dbReference type="ARBA" id="ARBA00022655"/>
    </source>
</evidence>
<organism evidence="9 10">
    <name type="scientific">Marininema mesophilum</name>
    <dbReference type="NCBI Taxonomy" id="1048340"/>
    <lineage>
        <taxon>Bacteria</taxon>
        <taxon>Bacillati</taxon>
        <taxon>Bacillota</taxon>
        <taxon>Bacilli</taxon>
        <taxon>Bacillales</taxon>
        <taxon>Thermoactinomycetaceae</taxon>
        <taxon>Marininema</taxon>
    </lineage>
</organism>
<keyword evidence="10" id="KW-1185">Reference proteome</keyword>
<dbReference type="GO" id="GO:0005829">
    <property type="term" value="C:cytosol"/>
    <property type="evidence" value="ECO:0007669"/>
    <property type="project" value="TreeGrafter"/>
</dbReference>
<dbReference type="GO" id="GO:0005524">
    <property type="term" value="F:ATP binding"/>
    <property type="evidence" value="ECO:0007669"/>
    <property type="project" value="UniProtKB-KW"/>
</dbReference>
<name>A0A1H2UXH2_9BACL</name>
<dbReference type="InterPro" id="IPR003721">
    <property type="entry name" value="Pantoate_ligase"/>
</dbReference>
<comment type="pathway">
    <text evidence="1 8">Cofactor biosynthesis; (R)-pantothenate biosynthesis; (R)-pantothenate from (R)-pantoate and beta-alanine: step 1/1.</text>
</comment>
<dbReference type="HAMAP" id="MF_00158">
    <property type="entry name" value="PanC"/>
    <property type="match status" value="1"/>
</dbReference>
<accession>A0A1H2UXH2</accession>
<gene>
    <name evidence="8" type="primary">panC</name>
    <name evidence="9" type="ORF">SAMN05444487_104244</name>
</gene>
<dbReference type="Gene3D" id="3.30.1300.10">
    <property type="entry name" value="Pantoate-beta-alanine ligase, C-terminal domain"/>
    <property type="match status" value="1"/>
</dbReference>
<dbReference type="NCBIfam" id="TIGR00125">
    <property type="entry name" value="cyt_tran_rel"/>
    <property type="match status" value="1"/>
</dbReference>
<dbReference type="PANTHER" id="PTHR21299:SF1">
    <property type="entry name" value="PANTOATE--BETA-ALANINE LIGASE"/>
    <property type="match status" value="1"/>
</dbReference>
<dbReference type="EC" id="6.3.2.1" evidence="8"/>
<dbReference type="Pfam" id="PF02569">
    <property type="entry name" value="Pantoate_ligase"/>
    <property type="match status" value="1"/>
</dbReference>
<feature type="binding site" evidence="8">
    <location>
        <begin position="144"/>
        <end position="147"/>
    </location>
    <ligand>
        <name>ATP</name>
        <dbReference type="ChEBI" id="CHEBI:30616"/>
    </ligand>
</feature>
<dbReference type="AlphaFoldDB" id="A0A1H2UXH2"/>
<evidence type="ECO:0000313" key="9">
    <source>
        <dbReference type="EMBL" id="SDW60304.1"/>
    </source>
</evidence>
<comment type="function">
    <text evidence="8">Catalyzes the condensation of pantoate with beta-alanine in an ATP-dependent reaction via a pantoyl-adenylate intermediate.</text>
</comment>
<evidence type="ECO:0000256" key="8">
    <source>
        <dbReference type="HAMAP-Rule" id="MF_00158"/>
    </source>
</evidence>
<feature type="binding site" evidence="8">
    <location>
        <begin position="181"/>
        <end position="184"/>
    </location>
    <ligand>
        <name>ATP</name>
        <dbReference type="ChEBI" id="CHEBI:30616"/>
    </ligand>
</feature>
<comment type="subcellular location">
    <subcellularLocation>
        <location evidence="8">Cytoplasm</location>
    </subcellularLocation>
</comment>
<comment type="miscellaneous">
    <text evidence="8">The reaction proceeds by a bi uni uni bi ping pong mechanism.</text>
</comment>
<dbReference type="FunFam" id="3.40.50.620:FF:000013">
    <property type="entry name" value="Pantothenate synthetase"/>
    <property type="match status" value="1"/>
</dbReference>
<keyword evidence="3 8" id="KW-0436">Ligase</keyword>
<keyword evidence="8" id="KW-0963">Cytoplasm</keyword>
<dbReference type="Gene3D" id="3.40.50.620">
    <property type="entry name" value="HUPs"/>
    <property type="match status" value="1"/>
</dbReference>
<feature type="binding site" evidence="8">
    <location>
        <position position="58"/>
    </location>
    <ligand>
        <name>beta-alanine</name>
        <dbReference type="ChEBI" id="CHEBI:57966"/>
    </ligand>
</feature>
<feature type="active site" description="Proton donor" evidence="8">
    <location>
        <position position="34"/>
    </location>
</feature>
<keyword evidence="4 8" id="KW-0566">Pantothenate biosynthesis</keyword>
<comment type="similarity">
    <text evidence="2 8">Belongs to the pantothenate synthetase family.</text>
</comment>
<feature type="binding site" evidence="8">
    <location>
        <position position="173"/>
    </location>
    <ligand>
        <name>ATP</name>
        <dbReference type="ChEBI" id="CHEBI:30616"/>
    </ligand>
</feature>
<protein>
    <recommendedName>
        <fullName evidence="8">Pantothenate synthetase</fullName>
        <shortName evidence="8">PS</shortName>
        <ecNumber evidence="8">6.3.2.1</ecNumber>
    </recommendedName>
    <alternativeName>
        <fullName evidence="8">Pantoate--beta-alanine ligase</fullName>
    </alternativeName>
    <alternativeName>
        <fullName evidence="8">Pantoate-activating enzyme</fullName>
    </alternativeName>
</protein>
<evidence type="ECO:0000256" key="7">
    <source>
        <dbReference type="ARBA" id="ARBA00048258"/>
    </source>
</evidence>
<dbReference type="InterPro" id="IPR004821">
    <property type="entry name" value="Cyt_trans-like"/>
</dbReference>
<dbReference type="RefSeq" id="WP_091737731.1">
    <property type="nucleotide sequence ID" value="NZ_FNNQ01000004.1"/>
</dbReference>
<dbReference type="NCBIfam" id="TIGR00018">
    <property type="entry name" value="panC"/>
    <property type="match status" value="1"/>
</dbReference>
<dbReference type="SUPFAM" id="SSF52374">
    <property type="entry name" value="Nucleotidylyl transferase"/>
    <property type="match status" value="1"/>
</dbReference>
<dbReference type="InterPro" id="IPR014729">
    <property type="entry name" value="Rossmann-like_a/b/a_fold"/>
</dbReference>
<evidence type="ECO:0000256" key="2">
    <source>
        <dbReference type="ARBA" id="ARBA00009256"/>
    </source>
</evidence>
<dbReference type="PANTHER" id="PTHR21299">
    <property type="entry name" value="CYTIDYLATE KINASE/PANTOATE-BETA-ALANINE LIGASE"/>
    <property type="match status" value="1"/>
</dbReference>
<dbReference type="GO" id="GO:0015940">
    <property type="term" value="P:pantothenate biosynthetic process"/>
    <property type="evidence" value="ECO:0007669"/>
    <property type="project" value="UniProtKB-UniRule"/>
</dbReference>
<comment type="subunit">
    <text evidence="8">Homodimer.</text>
</comment>
<dbReference type="STRING" id="1048340.SAMN05444487_104244"/>
<evidence type="ECO:0000256" key="3">
    <source>
        <dbReference type="ARBA" id="ARBA00022598"/>
    </source>
</evidence>
<feature type="binding site" evidence="8">
    <location>
        <begin position="27"/>
        <end position="34"/>
    </location>
    <ligand>
        <name>ATP</name>
        <dbReference type="ChEBI" id="CHEBI:30616"/>
    </ligand>
</feature>
<proteinExistence type="inferred from homology"/>
<evidence type="ECO:0000313" key="10">
    <source>
        <dbReference type="Proteomes" id="UP000198534"/>
    </source>
</evidence>
<dbReference type="UniPathway" id="UPA00028">
    <property type="reaction ID" value="UER00005"/>
</dbReference>
<evidence type="ECO:0000256" key="1">
    <source>
        <dbReference type="ARBA" id="ARBA00004990"/>
    </source>
</evidence>